<evidence type="ECO:0000256" key="1">
    <source>
        <dbReference type="SAM" id="Phobius"/>
    </source>
</evidence>
<gene>
    <name evidence="2" type="ORF">GCM10011503_13250</name>
</gene>
<evidence type="ECO:0000313" key="2">
    <source>
        <dbReference type="EMBL" id="GGB65762.1"/>
    </source>
</evidence>
<keyword evidence="1" id="KW-0472">Membrane</keyword>
<name>A0ABQ1JG49_9PROT</name>
<reference evidence="3" key="1">
    <citation type="journal article" date="2019" name="Int. J. Syst. Evol. Microbiol.">
        <title>The Global Catalogue of Microorganisms (GCM) 10K type strain sequencing project: providing services to taxonomists for standard genome sequencing and annotation.</title>
        <authorList>
            <consortium name="The Broad Institute Genomics Platform"/>
            <consortium name="The Broad Institute Genome Sequencing Center for Infectious Disease"/>
            <person name="Wu L."/>
            <person name="Ma J."/>
        </authorList>
    </citation>
    <scope>NUCLEOTIDE SEQUENCE [LARGE SCALE GENOMIC DNA]</scope>
    <source>
        <strain evidence="3">CGMCC 1.15928</strain>
    </source>
</reference>
<proteinExistence type="predicted"/>
<accession>A0ABQ1JG49</accession>
<evidence type="ECO:0000313" key="3">
    <source>
        <dbReference type="Proteomes" id="UP000628854"/>
    </source>
</evidence>
<keyword evidence="3" id="KW-1185">Reference proteome</keyword>
<dbReference type="Proteomes" id="UP000628854">
    <property type="component" value="Unassembled WGS sequence"/>
</dbReference>
<protein>
    <recommendedName>
        <fullName evidence="4">MAPEG family protein</fullName>
    </recommendedName>
</protein>
<keyword evidence="1" id="KW-0812">Transmembrane</keyword>
<feature type="transmembrane region" description="Helical" evidence="1">
    <location>
        <begin position="69"/>
        <end position="92"/>
    </location>
</feature>
<keyword evidence="1" id="KW-1133">Transmembrane helix</keyword>
<dbReference type="EMBL" id="BMKF01000001">
    <property type="protein sequence ID" value="GGB65762.1"/>
    <property type="molecule type" value="Genomic_DNA"/>
</dbReference>
<feature type="transmembrane region" description="Helical" evidence="1">
    <location>
        <begin position="6"/>
        <end position="23"/>
    </location>
</feature>
<dbReference type="RefSeq" id="WP_084394531.1">
    <property type="nucleotide sequence ID" value="NZ_BMKF01000001.1"/>
</dbReference>
<feature type="transmembrane region" description="Helical" evidence="1">
    <location>
        <begin position="112"/>
        <end position="137"/>
    </location>
</feature>
<organism evidence="2 3">
    <name type="scientific">Henriciella pelagia</name>
    <dbReference type="NCBI Taxonomy" id="1977912"/>
    <lineage>
        <taxon>Bacteria</taxon>
        <taxon>Pseudomonadati</taxon>
        <taxon>Pseudomonadota</taxon>
        <taxon>Alphaproteobacteria</taxon>
        <taxon>Hyphomonadales</taxon>
        <taxon>Hyphomonadaceae</taxon>
        <taxon>Henriciella</taxon>
    </lineage>
</organism>
<sequence length="156" mass="18195">MQILTFYALMFVALGLWGIWLIMKWRELPEFSNAVYNSMVEKGLLSDAVDRDLFRQSFIRCEAPLAGTYRWVAALISLVALPPLIMVFNWIWDFLWRLGGAIEGPLERGYMFHSFMTFIFLMAVIVGFLFLVTSHYYRNAPPSLRSEIRRLEGKDI</sequence>
<comment type="caution">
    <text evidence="2">The sequence shown here is derived from an EMBL/GenBank/DDBJ whole genome shotgun (WGS) entry which is preliminary data.</text>
</comment>
<evidence type="ECO:0008006" key="4">
    <source>
        <dbReference type="Google" id="ProtNLM"/>
    </source>
</evidence>